<feature type="non-terminal residue" evidence="1">
    <location>
        <position position="1"/>
    </location>
</feature>
<dbReference type="AlphaFoldDB" id="X0TSG1"/>
<reference evidence="1" key="1">
    <citation type="journal article" date="2014" name="Front. Microbiol.">
        <title>High frequency of phylogenetically diverse reductive dehalogenase-homologous genes in deep subseafloor sedimentary metagenomes.</title>
        <authorList>
            <person name="Kawai M."/>
            <person name="Futagami T."/>
            <person name="Toyoda A."/>
            <person name="Takaki Y."/>
            <person name="Nishi S."/>
            <person name="Hori S."/>
            <person name="Arai W."/>
            <person name="Tsubouchi T."/>
            <person name="Morono Y."/>
            <person name="Uchiyama I."/>
            <person name="Ito T."/>
            <person name="Fujiyama A."/>
            <person name="Inagaki F."/>
            <person name="Takami H."/>
        </authorList>
    </citation>
    <scope>NUCLEOTIDE SEQUENCE</scope>
    <source>
        <strain evidence="1">Expedition CK06-06</strain>
    </source>
</reference>
<comment type="caution">
    <text evidence="1">The sequence shown here is derived from an EMBL/GenBank/DDBJ whole genome shotgun (WGS) entry which is preliminary data.</text>
</comment>
<proteinExistence type="predicted"/>
<accession>X0TSG1</accession>
<dbReference type="EMBL" id="BARS01018136">
    <property type="protein sequence ID" value="GAF91112.1"/>
    <property type="molecule type" value="Genomic_DNA"/>
</dbReference>
<name>X0TSG1_9ZZZZ</name>
<gene>
    <name evidence="1" type="ORF">S01H1_29557</name>
</gene>
<sequence length="65" mass="7424">TRVAIEERRHSIASDIDPSLHDYLEQQLKDYNPQPGLFPADYSYELLSSLEDHPAVINKNNNPTS</sequence>
<evidence type="ECO:0000313" key="1">
    <source>
        <dbReference type="EMBL" id="GAF91112.1"/>
    </source>
</evidence>
<protein>
    <submittedName>
        <fullName evidence="1">Uncharacterized protein</fullName>
    </submittedName>
</protein>
<organism evidence="1">
    <name type="scientific">marine sediment metagenome</name>
    <dbReference type="NCBI Taxonomy" id="412755"/>
    <lineage>
        <taxon>unclassified sequences</taxon>
        <taxon>metagenomes</taxon>
        <taxon>ecological metagenomes</taxon>
    </lineage>
</organism>